<feature type="binding site" evidence="5">
    <location>
        <position position="75"/>
    </location>
    <ligand>
        <name>Zn(2+)</name>
        <dbReference type="ChEBI" id="CHEBI:29105"/>
    </ligand>
</feature>
<keyword evidence="5" id="KW-0862">Zinc</keyword>
<gene>
    <name evidence="10" type="ORF">SAMN02745216_05043</name>
</gene>
<dbReference type="FunFam" id="3.40.50.10490:FF:000011">
    <property type="entry name" value="Arabinose 5-phosphate isomerase"/>
    <property type="match status" value="1"/>
</dbReference>
<dbReference type="PROSITE" id="PS51464">
    <property type="entry name" value="SIS"/>
    <property type="match status" value="1"/>
</dbReference>
<dbReference type="Pfam" id="PF00571">
    <property type="entry name" value="CBS"/>
    <property type="match status" value="2"/>
</dbReference>
<keyword evidence="5" id="KW-0479">Metal-binding</keyword>
<reference evidence="11" key="1">
    <citation type="submission" date="2016-11" db="EMBL/GenBank/DDBJ databases">
        <authorList>
            <person name="Varghese N."/>
            <person name="Submissions S."/>
        </authorList>
    </citation>
    <scope>NUCLEOTIDE SEQUENCE [LARGE SCALE GENOMIC DNA]</scope>
    <source>
        <strain evidence="11">DSM 16219</strain>
    </source>
</reference>
<organism evidence="10 11">
    <name type="scientific">Desulfatibacillum alkenivorans DSM 16219</name>
    <dbReference type="NCBI Taxonomy" id="1121393"/>
    <lineage>
        <taxon>Bacteria</taxon>
        <taxon>Pseudomonadati</taxon>
        <taxon>Thermodesulfobacteriota</taxon>
        <taxon>Desulfobacteria</taxon>
        <taxon>Desulfobacterales</taxon>
        <taxon>Desulfatibacillaceae</taxon>
        <taxon>Desulfatibacillum</taxon>
    </lineage>
</organism>
<dbReference type="OrthoDB" id="9762536at2"/>
<evidence type="ECO:0000256" key="7">
    <source>
        <dbReference type="PROSITE-ProRule" id="PRU00703"/>
    </source>
</evidence>
<dbReference type="GO" id="GO:0097367">
    <property type="term" value="F:carbohydrate derivative binding"/>
    <property type="evidence" value="ECO:0007669"/>
    <property type="project" value="InterPro"/>
</dbReference>
<dbReference type="GO" id="GO:0046872">
    <property type="term" value="F:metal ion binding"/>
    <property type="evidence" value="ECO:0007669"/>
    <property type="project" value="UniProtKB-KW"/>
</dbReference>
<dbReference type="InterPro" id="IPR004800">
    <property type="entry name" value="KdsD/KpsF-type"/>
</dbReference>
<dbReference type="Proteomes" id="UP000183994">
    <property type="component" value="Unassembled WGS sequence"/>
</dbReference>
<evidence type="ECO:0000259" key="8">
    <source>
        <dbReference type="PROSITE" id="PS51371"/>
    </source>
</evidence>
<dbReference type="CDD" id="cd05014">
    <property type="entry name" value="SIS_Kpsf"/>
    <property type="match status" value="1"/>
</dbReference>
<evidence type="ECO:0000256" key="6">
    <source>
        <dbReference type="PIRSR" id="PIRSR004692-3"/>
    </source>
</evidence>
<comment type="similarity">
    <text evidence="1 4">Belongs to the SIS family. GutQ/KpsF subfamily.</text>
</comment>
<dbReference type="Gene3D" id="3.10.580.10">
    <property type="entry name" value="CBS-domain"/>
    <property type="match status" value="1"/>
</dbReference>
<evidence type="ECO:0000256" key="2">
    <source>
        <dbReference type="ARBA" id="ARBA00022737"/>
    </source>
</evidence>
<name>A0A1M6ZV01_9BACT</name>
<dbReference type="CDD" id="cd04604">
    <property type="entry name" value="CBS_pair_SIS_assoc"/>
    <property type="match status" value="1"/>
</dbReference>
<dbReference type="GO" id="GO:0019146">
    <property type="term" value="F:arabinose-5-phosphate isomerase activity"/>
    <property type="evidence" value="ECO:0007669"/>
    <property type="project" value="UniProtKB-ARBA"/>
</dbReference>
<proteinExistence type="inferred from homology"/>
<dbReference type="InterPro" id="IPR050986">
    <property type="entry name" value="GutQ/KpsF_isomerases"/>
</dbReference>
<dbReference type="SUPFAM" id="SSF53697">
    <property type="entry name" value="SIS domain"/>
    <property type="match status" value="1"/>
</dbReference>
<evidence type="ECO:0000259" key="9">
    <source>
        <dbReference type="PROSITE" id="PS51464"/>
    </source>
</evidence>
<dbReference type="NCBIfam" id="TIGR00393">
    <property type="entry name" value="kpsF"/>
    <property type="match status" value="1"/>
</dbReference>
<sequence>MGQSTIEQAKEVLKIEAEGVLELAEKIDEGFSAMVDLIMDCKGRVIVGGIGKSGIVGRKIVATLNSTGTRSMFLHPVEAMHGDLGMVCGDDLFLALSNSGETDELNILVPSIQKAGCKVIAFTGNVNSTLAKYSDIVIDVGVQREACPLGLAPTSSTTALLAMGDALAVVLINKRNFKSSDFKRFHPGGHLGQRLSAKIKDIMLTGDDVPCVLEDTIMTEAIAEMDRLDLGTTLVTDKDGALKGIITDGDLRRFLTRGNGVEKKTAKDVMTPTPKAVTSHSKVSEALNLMEAHLITVLPVVGEKNQVLGILHVHDILGKGEVRFNGH</sequence>
<protein>
    <submittedName>
        <fullName evidence="10">Arabinose-5-phosphate isomerase</fullName>
    </submittedName>
</protein>
<keyword evidence="10" id="KW-0413">Isomerase</keyword>
<keyword evidence="11" id="KW-1185">Reference proteome</keyword>
<evidence type="ECO:0000313" key="11">
    <source>
        <dbReference type="Proteomes" id="UP000183994"/>
    </source>
</evidence>
<feature type="site" description="Catalytically relevant" evidence="6">
    <location>
        <position position="186"/>
    </location>
</feature>
<keyword evidence="2" id="KW-0677">Repeat</keyword>
<dbReference type="InterPro" id="IPR000644">
    <property type="entry name" value="CBS_dom"/>
</dbReference>
<dbReference type="InterPro" id="IPR046348">
    <property type="entry name" value="SIS_dom_sf"/>
</dbReference>
<dbReference type="InterPro" id="IPR035474">
    <property type="entry name" value="SIS_Kpsf"/>
</dbReference>
<feature type="site" description="Catalytically relevant" evidence="6">
    <location>
        <position position="52"/>
    </location>
</feature>
<dbReference type="Gene3D" id="3.40.50.10490">
    <property type="entry name" value="Glucose-6-phosphate isomerase like protein, domain 1"/>
    <property type="match status" value="1"/>
</dbReference>
<dbReference type="GO" id="GO:1901135">
    <property type="term" value="P:carbohydrate derivative metabolic process"/>
    <property type="evidence" value="ECO:0007669"/>
    <property type="project" value="InterPro"/>
</dbReference>
<dbReference type="RefSeq" id="WP_073479013.1">
    <property type="nucleotide sequence ID" value="NZ_FQZU01000061.1"/>
</dbReference>
<feature type="site" description="Catalytically relevant" evidence="6">
    <location>
        <position position="104"/>
    </location>
</feature>
<dbReference type="Pfam" id="PF01380">
    <property type="entry name" value="SIS"/>
    <property type="match status" value="1"/>
</dbReference>
<evidence type="ECO:0000256" key="1">
    <source>
        <dbReference type="ARBA" id="ARBA00008165"/>
    </source>
</evidence>
<dbReference type="GO" id="GO:0005975">
    <property type="term" value="P:carbohydrate metabolic process"/>
    <property type="evidence" value="ECO:0007669"/>
    <property type="project" value="InterPro"/>
</dbReference>
<feature type="domain" description="CBS" evidence="8">
    <location>
        <begin position="203"/>
        <end position="261"/>
    </location>
</feature>
<dbReference type="PIRSF" id="PIRSF004692">
    <property type="entry name" value="KdsD_KpsF"/>
    <property type="match status" value="1"/>
</dbReference>
<dbReference type="AlphaFoldDB" id="A0A1M6ZV01"/>
<feature type="domain" description="CBS" evidence="8">
    <location>
        <begin position="270"/>
        <end position="327"/>
    </location>
</feature>
<dbReference type="InterPro" id="IPR001347">
    <property type="entry name" value="SIS_dom"/>
</dbReference>
<evidence type="ECO:0000313" key="10">
    <source>
        <dbReference type="EMBL" id="SHL34175.1"/>
    </source>
</evidence>
<dbReference type="InterPro" id="IPR046342">
    <property type="entry name" value="CBS_dom_sf"/>
</dbReference>
<evidence type="ECO:0000256" key="3">
    <source>
        <dbReference type="ARBA" id="ARBA00023122"/>
    </source>
</evidence>
<accession>A0A1M6ZV01</accession>
<dbReference type="SMART" id="SM00116">
    <property type="entry name" value="CBS"/>
    <property type="match status" value="2"/>
</dbReference>
<evidence type="ECO:0000256" key="4">
    <source>
        <dbReference type="PIRNR" id="PIRNR004692"/>
    </source>
</evidence>
<dbReference type="PANTHER" id="PTHR42745:SF1">
    <property type="entry name" value="ARABINOSE 5-PHOSPHATE ISOMERASE KDSD"/>
    <property type="match status" value="1"/>
</dbReference>
<dbReference type="PANTHER" id="PTHR42745">
    <property type="match status" value="1"/>
</dbReference>
<keyword evidence="3 7" id="KW-0129">CBS domain</keyword>
<dbReference type="EMBL" id="FQZU01000061">
    <property type="protein sequence ID" value="SHL34175.1"/>
    <property type="molecule type" value="Genomic_DNA"/>
</dbReference>
<evidence type="ECO:0000256" key="5">
    <source>
        <dbReference type="PIRSR" id="PIRSR004692-2"/>
    </source>
</evidence>
<dbReference type="STRING" id="1121393.SAMN02745216_05043"/>
<feature type="domain" description="SIS" evidence="9">
    <location>
        <begin position="34"/>
        <end position="177"/>
    </location>
</feature>
<dbReference type="PROSITE" id="PS51371">
    <property type="entry name" value="CBS"/>
    <property type="match status" value="2"/>
</dbReference>
<feature type="site" description="Catalytically relevant" evidence="6">
    <location>
        <position position="145"/>
    </location>
</feature>